<name>D2RSE5_HALTV</name>
<evidence type="ECO:0000256" key="1">
    <source>
        <dbReference type="SAM" id="MobiDB-lite"/>
    </source>
</evidence>
<dbReference type="PROSITE" id="PS51257">
    <property type="entry name" value="PROKAR_LIPOPROTEIN"/>
    <property type="match status" value="1"/>
</dbReference>
<dbReference type="GeneID" id="8742435"/>
<dbReference type="OrthoDB" id="157618at2157"/>
<feature type="compositionally biased region" description="Acidic residues" evidence="1">
    <location>
        <begin position="44"/>
        <end position="57"/>
    </location>
</feature>
<dbReference type="AlphaFoldDB" id="D2RSE5"/>
<dbReference type="EMBL" id="CP001860">
    <property type="protein sequence ID" value="ADB60726.1"/>
    <property type="molecule type" value="Genomic_DNA"/>
</dbReference>
<evidence type="ECO:0000313" key="3">
    <source>
        <dbReference type="Proteomes" id="UP000001903"/>
    </source>
</evidence>
<feature type="region of interest" description="Disordered" evidence="1">
    <location>
        <begin position="21"/>
        <end position="62"/>
    </location>
</feature>
<dbReference type="Proteomes" id="UP000001903">
    <property type="component" value="Chromosome"/>
</dbReference>
<evidence type="ECO:0000313" key="2">
    <source>
        <dbReference type="EMBL" id="ADB60726.1"/>
    </source>
</evidence>
<dbReference type="eggNOG" id="arCOG09132">
    <property type="taxonomic scope" value="Archaea"/>
</dbReference>
<sequence>MTEINRRQTLYLTGMGMTALAGCSTSSDESDGTADDPTNQTPDDGADEPADPGETTEYEGTIEAGALPSYASLLPDLGRSEYFYGAIDIETMVTLLEEKDVQSGENPTDPLVVNPVVIALLCFDGLTRLRDSPAANAYSTHDETPAGESTLVYANGIYAIDGEYDRDGLEATLEEDGYATQVADDGYTIYVHEETGGVVGVTDAVFAFPNPNAGGSEFDPTAAVRRTLETAVGRREPKHATDDEFEWLLRAGHNGGITTGIYTDAEEFDATWLGTDQSDDGTDTLESEYGPFEGANGAHQHLALADDNGARAGAIVTYAAEDRVDVDRLESSLGTEADTVDVVRDGPVASINAEYDGDL</sequence>
<dbReference type="RefSeq" id="WP_012943017.1">
    <property type="nucleotide sequence ID" value="NC_013743.1"/>
</dbReference>
<dbReference type="KEGG" id="htu:Htur_1841"/>
<organism evidence="2 3">
    <name type="scientific">Haloterrigena turkmenica (strain ATCC 51198 / DSM 5511 / JCM 9101 / NCIMB 13204 / VKM B-1734 / 4k)</name>
    <name type="common">Halococcus turkmenicus</name>
    <dbReference type="NCBI Taxonomy" id="543526"/>
    <lineage>
        <taxon>Archaea</taxon>
        <taxon>Methanobacteriati</taxon>
        <taxon>Methanobacteriota</taxon>
        <taxon>Stenosarchaea group</taxon>
        <taxon>Halobacteria</taxon>
        <taxon>Halobacteriales</taxon>
        <taxon>Natrialbaceae</taxon>
        <taxon>Haloterrigena</taxon>
    </lineage>
</organism>
<keyword evidence="3" id="KW-1185">Reference proteome</keyword>
<accession>D2RSE5</accession>
<proteinExistence type="predicted"/>
<protein>
    <submittedName>
        <fullName evidence="2">Uncharacterized protein</fullName>
    </submittedName>
</protein>
<reference evidence="2 3" key="1">
    <citation type="journal article" date="2010" name="Stand. Genomic Sci.">
        <title>Complete genome sequence of Haloterrigena turkmenica type strain (4k).</title>
        <authorList>
            <person name="Saunders E."/>
            <person name="Tindall B.J."/>
            <person name="Fahnrich R."/>
            <person name="Lapidus A."/>
            <person name="Copeland A."/>
            <person name="Del Rio T.G."/>
            <person name="Lucas S."/>
            <person name="Chen F."/>
            <person name="Tice H."/>
            <person name="Cheng J.F."/>
            <person name="Han C."/>
            <person name="Detter J.C."/>
            <person name="Bruce D."/>
            <person name="Goodwin L."/>
            <person name="Chain P."/>
            <person name="Pitluck S."/>
            <person name="Pati A."/>
            <person name="Ivanova N."/>
            <person name="Mavromatis K."/>
            <person name="Chen A."/>
            <person name="Palaniappan K."/>
            <person name="Land M."/>
            <person name="Hauser L."/>
            <person name="Chang Y.J."/>
            <person name="Jeffries C.D."/>
            <person name="Brettin T."/>
            <person name="Rohde M."/>
            <person name="Goker M."/>
            <person name="Bristow J."/>
            <person name="Eisen J.A."/>
            <person name="Markowitz V."/>
            <person name="Hugenholtz P."/>
            <person name="Klenk H.P."/>
            <person name="Kyrpides N.C."/>
        </authorList>
    </citation>
    <scope>NUCLEOTIDE SEQUENCE [LARGE SCALE GENOMIC DNA]</scope>
    <source>
        <strain evidence="3">ATCC 51198 / DSM 5511 / JCM 9101 / NCIMB 13204 / VKM B-1734 / 4k</strain>
    </source>
</reference>
<gene>
    <name evidence="2" type="ordered locus">Htur_1841</name>
</gene>
<dbReference type="HOGENOM" id="CLU_757814_0_0_2"/>